<protein>
    <recommendedName>
        <fullName evidence="7">XK-related protein</fullName>
    </recommendedName>
</protein>
<feature type="transmembrane region" description="Helical" evidence="7">
    <location>
        <begin position="7"/>
        <end position="31"/>
    </location>
</feature>
<dbReference type="EMBL" id="MU827304">
    <property type="protein sequence ID" value="KAJ7364960.1"/>
    <property type="molecule type" value="Genomic_DNA"/>
</dbReference>
<dbReference type="PANTHER" id="PTHR16024:SF6">
    <property type="entry name" value="XK-RELATED PROTEIN"/>
    <property type="match status" value="1"/>
</dbReference>
<feature type="transmembrane region" description="Helical" evidence="7">
    <location>
        <begin position="37"/>
        <end position="56"/>
    </location>
</feature>
<comment type="caution">
    <text evidence="8">The sequence shown here is derived from an EMBL/GenBank/DDBJ whole genome shotgun (WGS) entry which is preliminary data.</text>
</comment>
<evidence type="ECO:0000313" key="9">
    <source>
        <dbReference type="Proteomes" id="UP001163046"/>
    </source>
</evidence>
<dbReference type="PANTHER" id="PTHR16024">
    <property type="entry name" value="XK-RELATED PROTEIN"/>
    <property type="match status" value="1"/>
</dbReference>
<keyword evidence="6 7" id="KW-0472">Membrane</keyword>
<proteinExistence type="inferred from homology"/>
<comment type="similarity">
    <text evidence="2 7">Belongs to the XK family.</text>
</comment>
<keyword evidence="3" id="KW-1003">Cell membrane</keyword>
<gene>
    <name evidence="8" type="primary">XKR7</name>
    <name evidence="8" type="ORF">OS493_007593</name>
</gene>
<accession>A0A9W9YRN7</accession>
<dbReference type="Pfam" id="PF09815">
    <property type="entry name" value="XK-related"/>
    <property type="match status" value="1"/>
</dbReference>
<evidence type="ECO:0000256" key="2">
    <source>
        <dbReference type="ARBA" id="ARBA00008789"/>
    </source>
</evidence>
<name>A0A9W9YRN7_9CNID</name>
<evidence type="ECO:0000256" key="7">
    <source>
        <dbReference type="RuleBase" id="RU910716"/>
    </source>
</evidence>
<dbReference type="GO" id="GO:0005886">
    <property type="term" value="C:plasma membrane"/>
    <property type="evidence" value="ECO:0007669"/>
    <property type="project" value="UniProtKB-SubCell"/>
</dbReference>
<comment type="subcellular location">
    <subcellularLocation>
        <location evidence="1">Cell membrane</location>
        <topology evidence="1">Multi-pass membrane protein</topology>
    </subcellularLocation>
    <subcellularLocation>
        <location evidence="7">Membrane</location>
        <topology evidence="7">Multi-pass membrane protein</topology>
    </subcellularLocation>
</comment>
<evidence type="ECO:0000256" key="6">
    <source>
        <dbReference type="ARBA" id="ARBA00023136"/>
    </source>
</evidence>
<dbReference type="InterPro" id="IPR018629">
    <property type="entry name" value="XK-rel"/>
</dbReference>
<feature type="transmembrane region" description="Helical" evidence="7">
    <location>
        <begin position="206"/>
        <end position="227"/>
    </location>
</feature>
<dbReference type="OrthoDB" id="5967840at2759"/>
<evidence type="ECO:0000256" key="3">
    <source>
        <dbReference type="ARBA" id="ARBA00022475"/>
    </source>
</evidence>
<dbReference type="Proteomes" id="UP001163046">
    <property type="component" value="Unassembled WGS sequence"/>
</dbReference>
<keyword evidence="4 7" id="KW-0812">Transmembrane</keyword>
<keyword evidence="5 7" id="KW-1133">Transmembrane helix</keyword>
<feature type="transmembrane region" description="Helical" evidence="7">
    <location>
        <begin position="178"/>
        <end position="200"/>
    </location>
</feature>
<dbReference type="AlphaFoldDB" id="A0A9W9YRN7"/>
<dbReference type="InterPro" id="IPR050895">
    <property type="entry name" value="XK-related_scramblase"/>
</dbReference>
<evidence type="ECO:0000256" key="4">
    <source>
        <dbReference type="ARBA" id="ARBA00022692"/>
    </source>
</evidence>
<evidence type="ECO:0000256" key="1">
    <source>
        <dbReference type="ARBA" id="ARBA00004651"/>
    </source>
</evidence>
<feature type="transmembrane region" description="Helical" evidence="7">
    <location>
        <begin position="305"/>
        <end position="324"/>
    </location>
</feature>
<sequence>MAWYCDILLFVGIIFSFADPITDILTLVGFYRADHKTWFGVGLMFVILPCLAYPLIRYSIRKKCAEAIICGCHPFSASFARLQGFLYRASSVSASDQDLESQVEDTLKQIDYAVLLESVLEAAPQFILQLYAMSVQEEPVQTIQEISLSVSFFSITWAFTSADERLHDNLKLAVKNKVGLFVIYLFLLSSRLFAVCYFIVSYKWWIIVVLLLHSLVIEIAGMFWLGLRWEWQQCGSEGFLPAQLNFCVCWLRDDVSFHTQIRKRETQTTKLKIIHLLSNILYVTENFAMILFYYKSEHSNARYSLPVTVCVCLFSVIGAIMRVFHLRYYFGESSGLLGGLCCCFDGY</sequence>
<evidence type="ECO:0000256" key="5">
    <source>
        <dbReference type="ARBA" id="ARBA00022989"/>
    </source>
</evidence>
<organism evidence="8 9">
    <name type="scientific">Desmophyllum pertusum</name>
    <dbReference type="NCBI Taxonomy" id="174260"/>
    <lineage>
        <taxon>Eukaryota</taxon>
        <taxon>Metazoa</taxon>
        <taxon>Cnidaria</taxon>
        <taxon>Anthozoa</taxon>
        <taxon>Hexacorallia</taxon>
        <taxon>Scleractinia</taxon>
        <taxon>Caryophylliina</taxon>
        <taxon>Caryophylliidae</taxon>
        <taxon>Desmophyllum</taxon>
    </lineage>
</organism>
<feature type="transmembrane region" description="Helical" evidence="7">
    <location>
        <begin position="273"/>
        <end position="293"/>
    </location>
</feature>
<keyword evidence="9" id="KW-1185">Reference proteome</keyword>
<evidence type="ECO:0000313" key="8">
    <source>
        <dbReference type="EMBL" id="KAJ7364960.1"/>
    </source>
</evidence>
<reference evidence="8" key="1">
    <citation type="submission" date="2023-01" db="EMBL/GenBank/DDBJ databases">
        <title>Genome assembly of the deep-sea coral Lophelia pertusa.</title>
        <authorList>
            <person name="Herrera S."/>
            <person name="Cordes E."/>
        </authorList>
    </citation>
    <scope>NUCLEOTIDE SEQUENCE</scope>
    <source>
        <strain evidence="8">USNM1676648</strain>
        <tissue evidence="8">Polyp</tissue>
    </source>
</reference>